<dbReference type="Proteomes" id="UP001458880">
    <property type="component" value="Unassembled WGS sequence"/>
</dbReference>
<proteinExistence type="predicted"/>
<keyword evidence="3" id="KW-1185">Reference proteome</keyword>
<evidence type="ECO:0000256" key="1">
    <source>
        <dbReference type="SAM" id="MobiDB-lite"/>
    </source>
</evidence>
<feature type="region of interest" description="Disordered" evidence="1">
    <location>
        <begin position="50"/>
        <end position="105"/>
    </location>
</feature>
<feature type="region of interest" description="Disordered" evidence="1">
    <location>
        <begin position="135"/>
        <end position="155"/>
    </location>
</feature>
<dbReference type="AlphaFoldDB" id="A0AAW1K1G7"/>
<protein>
    <submittedName>
        <fullName evidence="2">Uncharacterized protein</fullName>
    </submittedName>
</protein>
<reference evidence="2 3" key="1">
    <citation type="journal article" date="2024" name="BMC Genomics">
        <title>De novo assembly and annotation of Popillia japonica's genome with initial clues to its potential as an invasive pest.</title>
        <authorList>
            <person name="Cucini C."/>
            <person name="Boschi S."/>
            <person name="Funari R."/>
            <person name="Cardaioli E."/>
            <person name="Iannotti N."/>
            <person name="Marturano G."/>
            <person name="Paoli F."/>
            <person name="Bruttini M."/>
            <person name="Carapelli A."/>
            <person name="Frati F."/>
            <person name="Nardi F."/>
        </authorList>
    </citation>
    <scope>NUCLEOTIDE SEQUENCE [LARGE SCALE GENOMIC DNA]</scope>
    <source>
        <strain evidence="2">DMR45628</strain>
    </source>
</reference>
<dbReference type="EMBL" id="JASPKY010000282">
    <property type="protein sequence ID" value="KAK9711319.1"/>
    <property type="molecule type" value="Genomic_DNA"/>
</dbReference>
<accession>A0AAW1K1G7</accession>
<evidence type="ECO:0000313" key="2">
    <source>
        <dbReference type="EMBL" id="KAK9711319.1"/>
    </source>
</evidence>
<evidence type="ECO:0000313" key="3">
    <source>
        <dbReference type="Proteomes" id="UP001458880"/>
    </source>
</evidence>
<gene>
    <name evidence="2" type="ORF">QE152_g25525</name>
</gene>
<sequence length="187" mass="21314">MNNAISAFKATCIWPFDSDVVPDYPFLQQHTLEPIHETLEQYRLVELPPQPESSGIHCPRNIQKPHSSQPASYRNYQEPHSPPEKQAEQEITPTKAFDQISPAPKITPDMRKVRANLGGLLSSLDYIEKRKQAEAKRKKLSATPKTIKNRKPLQKAKTFRHKSFSTEYQDVILDDLSSVEENFSSTG</sequence>
<organism evidence="2 3">
    <name type="scientific">Popillia japonica</name>
    <name type="common">Japanese beetle</name>
    <dbReference type="NCBI Taxonomy" id="7064"/>
    <lineage>
        <taxon>Eukaryota</taxon>
        <taxon>Metazoa</taxon>
        <taxon>Ecdysozoa</taxon>
        <taxon>Arthropoda</taxon>
        <taxon>Hexapoda</taxon>
        <taxon>Insecta</taxon>
        <taxon>Pterygota</taxon>
        <taxon>Neoptera</taxon>
        <taxon>Endopterygota</taxon>
        <taxon>Coleoptera</taxon>
        <taxon>Polyphaga</taxon>
        <taxon>Scarabaeiformia</taxon>
        <taxon>Scarabaeidae</taxon>
        <taxon>Rutelinae</taxon>
        <taxon>Popillia</taxon>
    </lineage>
</organism>
<feature type="compositionally biased region" description="Polar residues" evidence="1">
    <location>
        <begin position="64"/>
        <end position="75"/>
    </location>
</feature>
<name>A0AAW1K1G7_POPJA</name>
<comment type="caution">
    <text evidence="2">The sequence shown here is derived from an EMBL/GenBank/DDBJ whole genome shotgun (WGS) entry which is preliminary data.</text>
</comment>